<evidence type="ECO:0000256" key="1">
    <source>
        <dbReference type="SAM" id="Phobius"/>
    </source>
</evidence>
<gene>
    <name evidence="3" type="ORF">H7U36_11130</name>
</gene>
<protein>
    <submittedName>
        <fullName evidence="3">M56 family metallopeptidase</fullName>
    </submittedName>
</protein>
<dbReference type="InterPro" id="IPR052173">
    <property type="entry name" value="Beta-lactam_resp_regulator"/>
</dbReference>
<dbReference type="InterPro" id="IPR008756">
    <property type="entry name" value="Peptidase_M56"/>
</dbReference>
<keyword evidence="1" id="KW-0472">Membrane</keyword>
<accession>A0ABS2EAJ1</accession>
<evidence type="ECO:0000313" key="3">
    <source>
        <dbReference type="EMBL" id="MBM6738646.1"/>
    </source>
</evidence>
<keyword evidence="4" id="KW-1185">Reference proteome</keyword>
<organism evidence="3 4">
    <name type="scientific">Faecalicatena fissicatena</name>
    <dbReference type="NCBI Taxonomy" id="290055"/>
    <lineage>
        <taxon>Bacteria</taxon>
        <taxon>Bacillati</taxon>
        <taxon>Bacillota</taxon>
        <taxon>Clostridia</taxon>
        <taxon>Lachnospirales</taxon>
        <taxon>Lachnospiraceae</taxon>
        <taxon>Faecalicatena</taxon>
    </lineage>
</organism>
<dbReference type="PANTHER" id="PTHR34978:SF3">
    <property type="entry name" value="SLR0241 PROTEIN"/>
    <property type="match status" value="1"/>
</dbReference>
<dbReference type="Proteomes" id="UP000716906">
    <property type="component" value="Unassembled WGS sequence"/>
</dbReference>
<dbReference type="CDD" id="cd07341">
    <property type="entry name" value="M56_BlaR1_MecR1_like"/>
    <property type="match status" value="1"/>
</dbReference>
<dbReference type="Pfam" id="PF05569">
    <property type="entry name" value="Peptidase_M56"/>
    <property type="match status" value="1"/>
</dbReference>
<evidence type="ECO:0000313" key="4">
    <source>
        <dbReference type="Proteomes" id="UP000716906"/>
    </source>
</evidence>
<dbReference type="PANTHER" id="PTHR34978">
    <property type="entry name" value="POSSIBLE SENSOR-TRANSDUCER PROTEIN BLAR"/>
    <property type="match status" value="1"/>
</dbReference>
<sequence>MIYLLRPGPPTAVLYVPGTALRALIAVWGVGFLVLFAWKMASHMWFSMSLRRNSSPVEEPAILESWEKMKSELDVHISIDLRYSSLIGTPLTIGLRKKKGATYLPERPYTAEEAEMIFCHELHHVQREDTHTRFFLEFCKALGWLHPLVWTAVRRAQDDLELSCDEIVLEKYDGDRRKKYAELLLATAGEGRGFTTCLSSSARTLRYRMRAIVTTGKKKLGVGLLFSVMSLSVLAMGKMSIATDRAPAAEVLGLREDSLSEAWLMTDETEDREVRDLEGLTEYLSGLQVERLIHTYEILPEPAGYELSGVTTEAVSFRVYDGYLEISYPEKRGTVLCNIRDSVDWEKIQSFV</sequence>
<evidence type="ECO:0000259" key="2">
    <source>
        <dbReference type="Pfam" id="PF05569"/>
    </source>
</evidence>
<reference evidence="3 4" key="1">
    <citation type="journal article" date="2021" name="Sci. Rep.">
        <title>The distribution of antibiotic resistance genes in chicken gut microbiota commensals.</title>
        <authorList>
            <person name="Juricova H."/>
            <person name="Matiasovicova J."/>
            <person name="Kubasova T."/>
            <person name="Cejkova D."/>
            <person name="Rychlik I."/>
        </authorList>
    </citation>
    <scope>NUCLEOTIDE SEQUENCE [LARGE SCALE GENOMIC DNA]</scope>
    <source>
        <strain evidence="3 4">An773</strain>
    </source>
</reference>
<feature type="transmembrane region" description="Helical" evidence="1">
    <location>
        <begin position="20"/>
        <end position="38"/>
    </location>
</feature>
<feature type="domain" description="Peptidase M56" evidence="2">
    <location>
        <begin position="18"/>
        <end position="194"/>
    </location>
</feature>
<keyword evidence="1" id="KW-0812">Transmembrane</keyword>
<name>A0ABS2EAJ1_9FIRM</name>
<proteinExistence type="predicted"/>
<dbReference type="EMBL" id="JACLYY010000010">
    <property type="protein sequence ID" value="MBM6738646.1"/>
    <property type="molecule type" value="Genomic_DNA"/>
</dbReference>
<keyword evidence="1" id="KW-1133">Transmembrane helix</keyword>
<comment type="caution">
    <text evidence="3">The sequence shown here is derived from an EMBL/GenBank/DDBJ whole genome shotgun (WGS) entry which is preliminary data.</text>
</comment>
<dbReference type="RefSeq" id="WP_191428896.1">
    <property type="nucleotide sequence ID" value="NZ_JACLYY010000010.1"/>
</dbReference>
<feature type="transmembrane region" description="Helical" evidence="1">
    <location>
        <begin position="220"/>
        <end position="237"/>
    </location>
</feature>